<name>A0A1W0E6N8_9MICR</name>
<organism evidence="1 2">
    <name type="scientific">Ecytonucleospora hepatopenaei</name>
    <dbReference type="NCBI Taxonomy" id="646526"/>
    <lineage>
        <taxon>Eukaryota</taxon>
        <taxon>Fungi</taxon>
        <taxon>Fungi incertae sedis</taxon>
        <taxon>Microsporidia</taxon>
        <taxon>Enterocytozoonidae</taxon>
        <taxon>Ecytonucleospora</taxon>
    </lineage>
</organism>
<dbReference type="OrthoDB" id="2195876at2759"/>
<dbReference type="AlphaFoldDB" id="A0A1W0E6N8"/>
<dbReference type="EMBL" id="MNPJ01000015">
    <property type="protein sequence ID" value="OQS54915.1"/>
    <property type="molecule type" value="Genomic_DNA"/>
</dbReference>
<proteinExistence type="predicted"/>
<gene>
    <name evidence="1" type="ORF">EHP00_970</name>
</gene>
<sequence length="304" mass="36889">MKKKQEVGAAVEFLDKKKQEIEKPLSFLEELNLLKMNKDKIIETGTFDFLKNLGINIEQTTYIKHVCAQKLKEDLLERSKKKKINWRTLKTINILNLCEEQQLFGKKYLEFLQDERKEELFSNILEFVNSREVKDELYYWEPGKKVTNIFSFLKILLPNFAQLYKIYLSRCFTTNVDPVYPDSFLREKINKVEYEEIEMLFNDREIFKNKYITRPEWLEYWDEKLDFDSFYSYQYNNFASSDYKNFDKTHFEIHPLNFLEKIPDIKSVSEDLECELVDELSFVNFNIDNVEYLMSLKEFKRRFM</sequence>
<evidence type="ECO:0000313" key="1">
    <source>
        <dbReference type="EMBL" id="OQS54915.1"/>
    </source>
</evidence>
<keyword evidence="2" id="KW-1185">Reference proteome</keyword>
<dbReference type="Proteomes" id="UP000192758">
    <property type="component" value="Unassembled WGS sequence"/>
</dbReference>
<protein>
    <submittedName>
        <fullName evidence="1">Uncharacterized protein</fullName>
    </submittedName>
</protein>
<accession>A0A1W0E6N8</accession>
<dbReference type="VEuPathDB" id="MicrosporidiaDB:EHP00_970"/>
<evidence type="ECO:0000313" key="2">
    <source>
        <dbReference type="Proteomes" id="UP000192758"/>
    </source>
</evidence>
<reference evidence="1 2" key="1">
    <citation type="journal article" date="2017" name="Environ. Microbiol.">
        <title>Decay of the glycolytic pathway and adaptation to intranuclear parasitism within Enterocytozoonidae microsporidia.</title>
        <authorList>
            <person name="Wiredu Boakye D."/>
            <person name="Jaroenlak P."/>
            <person name="Prachumwat A."/>
            <person name="Williams T.A."/>
            <person name="Bateman K.S."/>
            <person name="Itsathitphaisarn O."/>
            <person name="Sritunyalucksana K."/>
            <person name="Paszkiewicz K.H."/>
            <person name="Moore K.A."/>
            <person name="Stentiford G.D."/>
            <person name="Williams B.A."/>
        </authorList>
    </citation>
    <scope>NUCLEOTIDE SEQUENCE [LARGE SCALE GENOMIC DNA]</scope>
    <source>
        <strain evidence="1 2">TH1</strain>
    </source>
</reference>
<comment type="caution">
    <text evidence="1">The sequence shown here is derived from an EMBL/GenBank/DDBJ whole genome shotgun (WGS) entry which is preliminary data.</text>
</comment>